<dbReference type="InterPro" id="IPR045272">
    <property type="entry name" value="ANXUR1/2-like"/>
</dbReference>
<organism evidence="2 3">
    <name type="scientific">Mikania micrantha</name>
    <name type="common">bitter vine</name>
    <dbReference type="NCBI Taxonomy" id="192012"/>
    <lineage>
        <taxon>Eukaryota</taxon>
        <taxon>Viridiplantae</taxon>
        <taxon>Streptophyta</taxon>
        <taxon>Embryophyta</taxon>
        <taxon>Tracheophyta</taxon>
        <taxon>Spermatophyta</taxon>
        <taxon>Magnoliopsida</taxon>
        <taxon>eudicotyledons</taxon>
        <taxon>Gunneridae</taxon>
        <taxon>Pentapetalae</taxon>
        <taxon>asterids</taxon>
        <taxon>campanulids</taxon>
        <taxon>Asterales</taxon>
        <taxon>Asteraceae</taxon>
        <taxon>Asteroideae</taxon>
        <taxon>Heliantheae alliance</taxon>
        <taxon>Eupatorieae</taxon>
        <taxon>Mikania</taxon>
    </lineage>
</organism>
<dbReference type="InterPro" id="IPR001245">
    <property type="entry name" value="Ser-Thr/Tyr_kinase_cat_dom"/>
</dbReference>
<dbReference type="GO" id="GO:0005886">
    <property type="term" value="C:plasma membrane"/>
    <property type="evidence" value="ECO:0007669"/>
    <property type="project" value="TreeGrafter"/>
</dbReference>
<dbReference type="PROSITE" id="PS50011">
    <property type="entry name" value="PROTEIN_KINASE_DOM"/>
    <property type="match status" value="2"/>
</dbReference>
<dbReference type="EMBL" id="SZYD01000001">
    <property type="protein sequence ID" value="KAD7477054.1"/>
    <property type="molecule type" value="Genomic_DNA"/>
</dbReference>
<name>A0A5N6PXC6_9ASTR</name>
<dbReference type="InterPro" id="IPR000719">
    <property type="entry name" value="Prot_kinase_dom"/>
</dbReference>
<dbReference type="Pfam" id="PF07714">
    <property type="entry name" value="PK_Tyr_Ser-Thr"/>
    <property type="match status" value="1"/>
</dbReference>
<evidence type="ECO:0000313" key="3">
    <source>
        <dbReference type="Proteomes" id="UP000326396"/>
    </source>
</evidence>
<dbReference type="SUPFAM" id="SSF56112">
    <property type="entry name" value="Protein kinase-like (PK-like)"/>
    <property type="match status" value="2"/>
</dbReference>
<dbReference type="OrthoDB" id="1658195at2759"/>
<dbReference type="InterPro" id="IPR011009">
    <property type="entry name" value="Kinase-like_dom_sf"/>
</dbReference>
<feature type="domain" description="Protein kinase" evidence="1">
    <location>
        <begin position="1"/>
        <end position="143"/>
    </location>
</feature>
<accession>A0A5N6PXC6</accession>
<dbReference type="Proteomes" id="UP000326396">
    <property type="component" value="Linkage Group LG1"/>
</dbReference>
<gene>
    <name evidence="2" type="ORF">E3N88_00190</name>
</gene>
<dbReference type="PANTHER" id="PTHR27003:SF383">
    <property type="entry name" value="TYROSINE-PROTEIN KINASE, NON-RECEPTOR JAK_TYK2-RELATED"/>
    <property type="match status" value="1"/>
</dbReference>
<sequence>MHHNPKYENTREIIRESDVYSFGVVLLEILCGRPVDDPIYVKGSNDNLPTIATLSFRVGTLEDMMDPILKKQTNTQDDHSLSEVIKNNYKEGKLDALVLEQIREQIVPKSLTTFQEIAYQCLHIEREKRPTTKELLTQLKKALAFQEMATRMTKFAHLQIPLDDVVKATDNLHQDNIVTCDGFGTTYKGQILHTGRVTKIAAKRFDCKNGEGDLEFLAEFSALSDLNHTNLVSFIGYCDEKDEKIIITTFEDNGNLAQYLNTVNLTWTQRLRISLGVARALSYLHYDEGRDYAIIHCNINSNTILLDEKLEAKLSCFETSIKQLIRYKDHVCCHCYHVTTRKFCSHTLHQQPNFGTKFPSTRGWCDTRQFQVPQRCITGDCDPDSLCATYHTNSYYAIENTVTHKSDIHSLGVVLFEMLCGRNSFVQSDTKRLLDPHKLHDIILPNMWNQIFPRSLIGYSMAAYTCLEDNHIIKYSTACSGIEEKQVRTQNAHNIVEILEKALESQLQHEYNARVF</sequence>
<dbReference type="Gene3D" id="1.10.510.10">
    <property type="entry name" value="Transferase(Phosphotransferase) domain 1"/>
    <property type="match status" value="2"/>
</dbReference>
<comment type="caution">
    <text evidence="2">The sequence shown here is derived from an EMBL/GenBank/DDBJ whole genome shotgun (WGS) entry which is preliminary data.</text>
</comment>
<dbReference type="GO" id="GO:0005524">
    <property type="term" value="F:ATP binding"/>
    <property type="evidence" value="ECO:0007669"/>
    <property type="project" value="InterPro"/>
</dbReference>
<dbReference type="AlphaFoldDB" id="A0A5N6PXC6"/>
<dbReference type="GO" id="GO:0004714">
    <property type="term" value="F:transmembrane receptor protein tyrosine kinase activity"/>
    <property type="evidence" value="ECO:0007669"/>
    <property type="project" value="InterPro"/>
</dbReference>
<protein>
    <recommendedName>
        <fullName evidence="1">Protein kinase domain-containing protein</fullName>
    </recommendedName>
</protein>
<proteinExistence type="predicted"/>
<dbReference type="Gene3D" id="3.30.200.20">
    <property type="entry name" value="Phosphorylase Kinase, domain 1"/>
    <property type="match status" value="1"/>
</dbReference>
<evidence type="ECO:0000313" key="2">
    <source>
        <dbReference type="EMBL" id="KAD7477054.1"/>
    </source>
</evidence>
<reference evidence="2 3" key="1">
    <citation type="submission" date="2019-05" db="EMBL/GenBank/DDBJ databases">
        <title>Mikania micrantha, genome provides insights into the molecular mechanism of rapid growth.</title>
        <authorList>
            <person name="Liu B."/>
        </authorList>
    </citation>
    <scope>NUCLEOTIDE SEQUENCE [LARGE SCALE GENOMIC DNA]</scope>
    <source>
        <strain evidence="2">NLD-2019</strain>
        <tissue evidence="2">Leaf</tissue>
    </source>
</reference>
<evidence type="ECO:0000259" key="1">
    <source>
        <dbReference type="PROSITE" id="PS50011"/>
    </source>
</evidence>
<feature type="domain" description="Protein kinase" evidence="1">
    <location>
        <begin position="172"/>
        <end position="516"/>
    </location>
</feature>
<dbReference type="GO" id="GO:0009506">
    <property type="term" value="C:plasmodesma"/>
    <property type="evidence" value="ECO:0007669"/>
    <property type="project" value="TreeGrafter"/>
</dbReference>
<keyword evidence="3" id="KW-1185">Reference proteome</keyword>
<dbReference type="PANTHER" id="PTHR27003">
    <property type="entry name" value="OS07G0166700 PROTEIN"/>
    <property type="match status" value="1"/>
</dbReference>